<organism evidence="11 13">
    <name type="scientific">Bacteroides ovatus</name>
    <dbReference type="NCBI Taxonomy" id="28116"/>
    <lineage>
        <taxon>Bacteria</taxon>
        <taxon>Pseudomonadati</taxon>
        <taxon>Bacteroidota</taxon>
        <taxon>Bacteroidia</taxon>
        <taxon>Bacteroidales</taxon>
        <taxon>Bacteroidaceae</taxon>
        <taxon>Bacteroides</taxon>
    </lineage>
</organism>
<reference evidence="8" key="2">
    <citation type="journal article" date="2018" name="Nature">
        <title>Human gut bacteria contain acquired interbacterial defence systems.</title>
        <authorList>
            <person name="Ross B.D."/>
            <person name="Verster A.J."/>
            <person name="Radey M.C."/>
            <person name="Schmidtke D.T."/>
            <person name="Pope C.E."/>
            <person name="Hoffman L.R."/>
            <person name="Hajjar A."/>
            <person name="Peterson S.B."/>
            <person name="Borenstein E."/>
            <person name="Mougous J."/>
        </authorList>
    </citation>
    <scope>NUCLEOTIDE SEQUENCE</scope>
    <source>
        <strain evidence="8">3725 D1 iv</strain>
    </source>
</reference>
<dbReference type="EMBL" id="VWLB01000007">
    <property type="protein sequence ID" value="KAA3930018.1"/>
    <property type="molecule type" value="Genomic_DNA"/>
</dbReference>
<evidence type="ECO:0000313" key="19">
    <source>
        <dbReference type="Proteomes" id="UP000435985"/>
    </source>
</evidence>
<evidence type="ECO:0000313" key="6">
    <source>
        <dbReference type="EMBL" id="KAA4662396.1"/>
    </source>
</evidence>
<dbReference type="Proteomes" id="UP000266492">
    <property type="component" value="Unassembled WGS sequence"/>
</dbReference>
<evidence type="ECO:0000313" key="10">
    <source>
        <dbReference type="EMBL" id="RGX11112.1"/>
    </source>
</evidence>
<proteinExistence type="predicted"/>
<dbReference type="EMBL" id="VWKB01000001">
    <property type="protein sequence ID" value="KAA4104853.1"/>
    <property type="molecule type" value="Genomic_DNA"/>
</dbReference>
<evidence type="ECO:0000313" key="7">
    <source>
        <dbReference type="EMBL" id="KAB1329428.1"/>
    </source>
</evidence>
<dbReference type="EMBL" id="QSBI01000007">
    <property type="protein sequence ID" value="RGX11112.1"/>
    <property type="molecule type" value="Genomic_DNA"/>
</dbReference>
<dbReference type="EMBL" id="VWGP01000009">
    <property type="protein sequence ID" value="KAA4535504.1"/>
    <property type="molecule type" value="Genomic_DNA"/>
</dbReference>
<dbReference type="EMBL" id="QRJR01000033">
    <property type="protein sequence ID" value="RHH40626.1"/>
    <property type="molecule type" value="Genomic_DNA"/>
</dbReference>
<protein>
    <submittedName>
        <fullName evidence="11">Uncharacterized protein</fullName>
    </submittedName>
</protein>
<reference evidence="15" key="1">
    <citation type="journal article" date="2018" name="J. Anim. Genet.">
        <title>Acquired interbacterial defense systems protect against interspecies antagonism in the human gut microbiome.</title>
        <authorList>
            <person name="Ross B.D."/>
            <person name="Verster A.J."/>
            <person name="Radey M.C."/>
            <person name="Schmidtke D.T."/>
            <person name="Pope C.E."/>
            <person name="Hoffman L.R."/>
            <person name="Hajjar A."/>
            <person name="Peterson S.B."/>
            <person name="Borenstein E."/>
            <person name="Mougous J."/>
        </authorList>
    </citation>
    <scope>NUCLEOTIDE SEQUENCE [LARGE SCALE GENOMIC DNA]</scope>
    <source>
        <strain evidence="15">3725 D1 iv</strain>
    </source>
</reference>
<evidence type="ECO:0000313" key="12">
    <source>
        <dbReference type="Proteomes" id="UP000266492"/>
    </source>
</evidence>
<sequence>MSLSFAIMNDRSIDRFALIGNQRRWPDWSVDEYANVPITVRRFHWEHWHTGKFSTLLICRFEFF</sequence>
<evidence type="ECO:0000313" key="21">
    <source>
        <dbReference type="Proteomes" id="UP000473905"/>
    </source>
</evidence>
<dbReference type="Proteomes" id="UP000318823">
    <property type="component" value="Chromosome"/>
</dbReference>
<evidence type="ECO:0000313" key="18">
    <source>
        <dbReference type="Proteomes" id="UP000375690"/>
    </source>
</evidence>
<gene>
    <name evidence="11" type="ORF">DW206_22485</name>
    <name evidence="10" type="ORF">DWV35_07745</name>
    <name evidence="9" type="ORF">DWX70_00635</name>
    <name evidence="8" type="ORF">DYI28_10870</name>
    <name evidence="7" type="ORF">F3B53_05355</name>
    <name evidence="5" type="ORF">F3B85_14240</name>
    <name evidence="6" type="ORF">F3B98_19215</name>
    <name evidence="4" type="ORF">F3D66_01160</name>
    <name evidence="3" type="ORF">F3D71_24770</name>
    <name evidence="2" type="ORF">F3F25_05950</name>
    <name evidence="1" type="ORF">F3F51_01915</name>
</gene>
<evidence type="ECO:0000313" key="22">
    <source>
        <dbReference type="Proteomes" id="UP000478493"/>
    </source>
</evidence>
<evidence type="ECO:0000313" key="2">
    <source>
        <dbReference type="EMBL" id="KAA3930018.1"/>
    </source>
</evidence>
<dbReference type="EMBL" id="VWLE01000539">
    <property type="protein sequence ID" value="KAA3938710.1"/>
    <property type="molecule type" value="Genomic_DNA"/>
</dbReference>
<evidence type="ECO:0000313" key="13">
    <source>
        <dbReference type="Proteomes" id="UP000283329"/>
    </source>
</evidence>
<evidence type="ECO:0000313" key="15">
    <source>
        <dbReference type="Proteomes" id="UP000318823"/>
    </source>
</evidence>
<evidence type="ECO:0000313" key="20">
    <source>
        <dbReference type="Proteomes" id="UP000460135"/>
    </source>
</evidence>
<dbReference type="EMBL" id="VWLX01000001">
    <property type="protein sequence ID" value="KAA3809611.1"/>
    <property type="molecule type" value="Genomic_DNA"/>
</dbReference>
<dbReference type="Proteomes" id="UP000478493">
    <property type="component" value="Unassembled WGS sequence"/>
</dbReference>
<evidence type="ECO:0000313" key="17">
    <source>
        <dbReference type="Proteomes" id="UP000365824"/>
    </source>
</evidence>
<dbReference type="Proteomes" id="UP000460135">
    <property type="component" value="Unassembled WGS sequence"/>
</dbReference>
<dbReference type="Proteomes" id="UP000473905">
    <property type="component" value="Unassembled WGS sequence"/>
</dbReference>
<dbReference type="Proteomes" id="UP000323717">
    <property type="component" value="Unassembled WGS sequence"/>
</dbReference>
<dbReference type="EMBL" id="CP041395">
    <property type="protein sequence ID" value="QDM09171.1"/>
    <property type="molecule type" value="Genomic_DNA"/>
</dbReference>
<dbReference type="EMBL" id="VWFO01000028">
    <property type="protein sequence ID" value="KAA4662396.1"/>
    <property type="molecule type" value="Genomic_DNA"/>
</dbReference>
<evidence type="ECO:0000313" key="3">
    <source>
        <dbReference type="EMBL" id="KAA3938710.1"/>
    </source>
</evidence>
<evidence type="ECO:0000313" key="16">
    <source>
        <dbReference type="Proteomes" id="UP000323717"/>
    </source>
</evidence>
<evidence type="ECO:0000313" key="8">
    <source>
        <dbReference type="EMBL" id="QDM09171.1"/>
    </source>
</evidence>
<reference evidence="8" key="5">
    <citation type="submission" date="2019-07" db="EMBL/GenBank/DDBJ databases">
        <authorList>
            <person name="Ross B.D."/>
            <person name="Verster A.J."/>
            <person name="Radey M.C."/>
            <person name="Schmidtke D.T."/>
            <person name="Pope C.E."/>
            <person name="Hoffman L.R."/>
            <person name="Hajjar A."/>
            <person name="Peterson S.B."/>
            <person name="Borenstein E."/>
            <person name="Mougous J.D."/>
        </authorList>
    </citation>
    <scope>NUCLEOTIDE SEQUENCE</scope>
    <source>
        <strain evidence="8">3725 D1 iv</strain>
    </source>
</reference>
<evidence type="ECO:0000313" key="5">
    <source>
        <dbReference type="EMBL" id="KAA4535504.1"/>
    </source>
</evidence>
<dbReference type="EMBL" id="VWFC01000004">
    <property type="protein sequence ID" value="KAB1329428.1"/>
    <property type="molecule type" value="Genomic_DNA"/>
</dbReference>
<dbReference type="Proteomes" id="UP000283329">
    <property type="component" value="Unassembled WGS sequence"/>
</dbReference>
<dbReference type="Proteomes" id="UP000286031">
    <property type="component" value="Unassembled WGS sequence"/>
</dbReference>
<dbReference type="AlphaFoldDB" id="A0A1Y4PLJ0"/>
<evidence type="ECO:0000313" key="9">
    <source>
        <dbReference type="EMBL" id="RGS88081.1"/>
    </source>
</evidence>
<reference evidence="16 17" key="4">
    <citation type="journal article" date="2019" name="Nat. Med.">
        <title>A library of human gut bacterial isolates paired with longitudinal multiomics data enables mechanistic microbiome research.</title>
        <authorList>
            <person name="Poyet M."/>
            <person name="Groussin M."/>
            <person name="Gibbons S.M."/>
            <person name="Avila-Pacheco J."/>
            <person name="Jiang X."/>
            <person name="Kearney S.M."/>
            <person name="Perrotta A.R."/>
            <person name="Berdy B."/>
            <person name="Zhao S."/>
            <person name="Lieberman T.D."/>
            <person name="Swanson P.K."/>
            <person name="Smith M."/>
            <person name="Roesemann S."/>
            <person name="Alexander J.E."/>
            <person name="Rich S.A."/>
            <person name="Livny J."/>
            <person name="Vlamakis H."/>
            <person name="Clish C."/>
            <person name="Bullock K."/>
            <person name="Deik A."/>
            <person name="Scott J."/>
            <person name="Pierce K.A."/>
            <person name="Xavier R.J."/>
            <person name="Alm E.J."/>
        </authorList>
    </citation>
    <scope>NUCLEOTIDE SEQUENCE [LARGE SCALE GENOMIC DNA]</scope>
    <source>
        <strain evidence="4 21">BIOML-A134</strain>
        <strain evidence="6 19">BIOML-A14</strain>
        <strain evidence="2 17">BIOML-A160</strain>
        <strain evidence="3 16">BIOML-A163</strain>
        <strain evidence="1 20">BIOML-A183</strain>
        <strain evidence="7 18">BIOML-A2</strain>
        <strain evidence="5 22">BIOML-A41</strain>
    </source>
</reference>
<dbReference type="EMBL" id="QRVZ01000001">
    <property type="protein sequence ID" value="RGS88081.1"/>
    <property type="molecule type" value="Genomic_DNA"/>
</dbReference>
<name>A0A1Y4PLJ0_BACOV</name>
<evidence type="ECO:0000313" key="11">
    <source>
        <dbReference type="EMBL" id="RHH40626.1"/>
    </source>
</evidence>
<accession>A0A1Y4PLJ0</accession>
<dbReference type="Proteomes" id="UP000365824">
    <property type="component" value="Unassembled WGS sequence"/>
</dbReference>
<evidence type="ECO:0000313" key="1">
    <source>
        <dbReference type="EMBL" id="KAA3809611.1"/>
    </source>
</evidence>
<evidence type="ECO:0000313" key="14">
    <source>
        <dbReference type="Proteomes" id="UP000286031"/>
    </source>
</evidence>
<evidence type="ECO:0000313" key="4">
    <source>
        <dbReference type="EMBL" id="KAA4104853.1"/>
    </source>
</evidence>
<reference evidence="12 13" key="3">
    <citation type="submission" date="2018-08" db="EMBL/GenBank/DDBJ databases">
        <title>A genome reference for cultivated species of the human gut microbiota.</title>
        <authorList>
            <person name="Zou Y."/>
            <person name="Xue W."/>
            <person name="Luo G."/>
        </authorList>
    </citation>
    <scope>NUCLEOTIDE SEQUENCE [LARGE SCALE GENOMIC DNA]</scope>
    <source>
        <strain evidence="10 14">AF04-46</strain>
        <strain evidence="9 12">AF20-9LB</strain>
        <strain evidence="11 13">AM17-48</strain>
    </source>
</reference>
<dbReference type="Proteomes" id="UP000435985">
    <property type="component" value="Unassembled WGS sequence"/>
</dbReference>
<keyword evidence="21" id="KW-1185">Reference proteome</keyword>
<dbReference type="Proteomes" id="UP000375690">
    <property type="component" value="Unassembled WGS sequence"/>
</dbReference>